<reference evidence="2 3" key="1">
    <citation type="submission" date="2019-02" db="EMBL/GenBank/DDBJ databases">
        <title>Marinobacter halodurans sp. nov., a marine bacterium isolated from sea tidal flat.</title>
        <authorList>
            <person name="Yoo Y."/>
            <person name="Lee D.W."/>
            <person name="Kim B.S."/>
            <person name="Kim J.-J."/>
        </authorList>
    </citation>
    <scope>NUCLEOTIDE SEQUENCE [LARGE SCALE GENOMIC DNA]</scope>
    <source>
        <strain evidence="2 3">YJ-S3-2</strain>
    </source>
</reference>
<protein>
    <submittedName>
        <fullName evidence="2">DUF4123 domain-containing protein</fullName>
    </submittedName>
</protein>
<organism evidence="2 3">
    <name type="scientific">Marinobacter halodurans</name>
    <dbReference type="NCBI Taxonomy" id="2528979"/>
    <lineage>
        <taxon>Bacteria</taxon>
        <taxon>Pseudomonadati</taxon>
        <taxon>Pseudomonadota</taxon>
        <taxon>Gammaproteobacteria</taxon>
        <taxon>Pseudomonadales</taxon>
        <taxon>Marinobacteraceae</taxon>
        <taxon>Marinobacter</taxon>
    </lineage>
</organism>
<sequence>MTMMPKLNSKTVFVILEGQPKRPVLPTLYDLEPQPHWQYLFADTEWSPYQSESPLLVKTDAGSPFLRRVMDDMQSSEGWRGLILESADGFDAVLSWAQQRLTVAFAPPRTGLLRYYDPLIWHELCSACEITGGTIHYGHYWLEEGESGRWCLSEYPEPVADPSGANLSSLQLESLTALASRRASGQPRS</sequence>
<name>A0ABY1ZD91_9GAMM</name>
<accession>A0ABY1ZD91</accession>
<dbReference type="EMBL" id="SJDL01000104">
    <property type="protein sequence ID" value="TBW45605.1"/>
    <property type="molecule type" value="Genomic_DNA"/>
</dbReference>
<keyword evidence="3" id="KW-1185">Reference proteome</keyword>
<dbReference type="Proteomes" id="UP000313645">
    <property type="component" value="Unassembled WGS sequence"/>
</dbReference>
<evidence type="ECO:0000313" key="2">
    <source>
        <dbReference type="EMBL" id="TBW45605.1"/>
    </source>
</evidence>
<feature type="domain" description="DUF4123" evidence="1">
    <location>
        <begin position="12"/>
        <end position="129"/>
    </location>
</feature>
<dbReference type="Pfam" id="PF13503">
    <property type="entry name" value="DUF4123"/>
    <property type="match status" value="1"/>
</dbReference>
<evidence type="ECO:0000313" key="3">
    <source>
        <dbReference type="Proteomes" id="UP000313645"/>
    </source>
</evidence>
<gene>
    <name evidence="2" type="ORF">EZI54_23505</name>
</gene>
<evidence type="ECO:0000259" key="1">
    <source>
        <dbReference type="Pfam" id="PF13503"/>
    </source>
</evidence>
<comment type="caution">
    <text evidence="2">The sequence shown here is derived from an EMBL/GenBank/DDBJ whole genome shotgun (WGS) entry which is preliminary data.</text>
</comment>
<proteinExistence type="predicted"/>
<dbReference type="InterPro" id="IPR025391">
    <property type="entry name" value="DUF4123"/>
</dbReference>